<feature type="non-terminal residue" evidence="1">
    <location>
        <position position="130"/>
    </location>
</feature>
<evidence type="ECO:0000313" key="1">
    <source>
        <dbReference type="EMBL" id="GAG44474.1"/>
    </source>
</evidence>
<sequence length="130" mass="14484">MNHKKLYLTGLVVITALLLYAAAFLVPRGIQEASLQPELPEGCTVILVGKDASTDGSVMVTHTADCGICDWTWHFVPAADHPPDAVRKIYHINQMKTWPPETGGKWKMALEEGYTEFDLPQVEHTHAYTH</sequence>
<dbReference type="Pfam" id="PF03577">
    <property type="entry name" value="Peptidase_C69"/>
    <property type="match status" value="1"/>
</dbReference>
<proteinExistence type="predicted"/>
<dbReference type="AlphaFoldDB" id="X0XMU5"/>
<dbReference type="InterPro" id="IPR005322">
    <property type="entry name" value="Peptidase_C69"/>
</dbReference>
<dbReference type="EMBL" id="BARS01056648">
    <property type="protein sequence ID" value="GAG44474.1"/>
    <property type="molecule type" value="Genomic_DNA"/>
</dbReference>
<dbReference type="GO" id="GO:0070004">
    <property type="term" value="F:cysteine-type exopeptidase activity"/>
    <property type="evidence" value="ECO:0007669"/>
    <property type="project" value="InterPro"/>
</dbReference>
<dbReference type="GO" id="GO:0006508">
    <property type="term" value="P:proteolysis"/>
    <property type="evidence" value="ECO:0007669"/>
    <property type="project" value="InterPro"/>
</dbReference>
<gene>
    <name evidence="1" type="ORF">S01H1_83351</name>
</gene>
<comment type="caution">
    <text evidence="1">The sequence shown here is derived from an EMBL/GenBank/DDBJ whole genome shotgun (WGS) entry which is preliminary data.</text>
</comment>
<accession>X0XMU5</accession>
<protein>
    <submittedName>
        <fullName evidence="1">Uncharacterized protein</fullName>
    </submittedName>
</protein>
<reference evidence="1" key="1">
    <citation type="journal article" date="2014" name="Front. Microbiol.">
        <title>High frequency of phylogenetically diverse reductive dehalogenase-homologous genes in deep subseafloor sedimentary metagenomes.</title>
        <authorList>
            <person name="Kawai M."/>
            <person name="Futagami T."/>
            <person name="Toyoda A."/>
            <person name="Takaki Y."/>
            <person name="Nishi S."/>
            <person name="Hori S."/>
            <person name="Arai W."/>
            <person name="Tsubouchi T."/>
            <person name="Morono Y."/>
            <person name="Uchiyama I."/>
            <person name="Ito T."/>
            <person name="Fujiyama A."/>
            <person name="Inagaki F."/>
            <person name="Takami H."/>
        </authorList>
    </citation>
    <scope>NUCLEOTIDE SEQUENCE</scope>
    <source>
        <strain evidence="1">Expedition CK06-06</strain>
    </source>
</reference>
<organism evidence="1">
    <name type="scientific">marine sediment metagenome</name>
    <dbReference type="NCBI Taxonomy" id="412755"/>
    <lineage>
        <taxon>unclassified sequences</taxon>
        <taxon>metagenomes</taxon>
        <taxon>ecological metagenomes</taxon>
    </lineage>
</organism>
<dbReference type="GO" id="GO:0016805">
    <property type="term" value="F:dipeptidase activity"/>
    <property type="evidence" value="ECO:0007669"/>
    <property type="project" value="InterPro"/>
</dbReference>
<name>X0XMU5_9ZZZZ</name>